<dbReference type="EMBL" id="JANUXX010000001">
    <property type="protein sequence ID" value="MCS4487533.1"/>
    <property type="molecule type" value="Genomic_DNA"/>
</dbReference>
<dbReference type="InterPro" id="IPR008767">
    <property type="entry name" value="Phage_SPP1_head-tail_adaptor"/>
</dbReference>
<evidence type="ECO:0000313" key="2">
    <source>
        <dbReference type="Proteomes" id="UP001206548"/>
    </source>
</evidence>
<comment type="caution">
    <text evidence="1">The sequence shown here is derived from an EMBL/GenBank/DDBJ whole genome shotgun (WGS) entry which is preliminary data.</text>
</comment>
<evidence type="ECO:0000313" key="1">
    <source>
        <dbReference type="EMBL" id="MCS4487533.1"/>
    </source>
</evidence>
<dbReference type="Gene3D" id="2.40.10.270">
    <property type="entry name" value="Bacteriophage SPP1 head-tail adaptor protein"/>
    <property type="match status" value="1"/>
</dbReference>
<proteinExistence type="predicted"/>
<name>A0ABT2F4Z8_9STRE</name>
<organism evidence="1 2">
    <name type="scientific">Streptococcus sciuri</name>
    <dbReference type="NCBI Taxonomy" id="2973939"/>
    <lineage>
        <taxon>Bacteria</taxon>
        <taxon>Bacillati</taxon>
        <taxon>Bacillota</taxon>
        <taxon>Bacilli</taxon>
        <taxon>Lactobacillales</taxon>
        <taxon>Streptococcaceae</taxon>
        <taxon>Streptococcus</taxon>
    </lineage>
</organism>
<protein>
    <submittedName>
        <fullName evidence="1">Head-tail adaptor protein</fullName>
    </submittedName>
</protein>
<dbReference type="Proteomes" id="UP001206548">
    <property type="component" value="Unassembled WGS sequence"/>
</dbReference>
<reference evidence="1 2" key="1">
    <citation type="journal article" date="2023" name="Int. J. Syst. Evol. Microbiol.">
        <title>Streptococcus sciuri sp. nov., Staphylococcus marylandisciuri sp. nov. and Staphylococcus americanisciuri sp. nov., isolated from faeces of eastern grey squirrel (Sciurus carolinensis).</title>
        <authorList>
            <person name="Volokhov D.V."/>
            <person name="Zagorodnyaya T.A."/>
            <person name="Furtak V.A."/>
            <person name="Nattanmai G."/>
            <person name="Randall L."/>
            <person name="Jose S."/>
            <person name="Gao Y."/>
            <person name="Eisenberg T."/>
            <person name="Delmonte P."/>
            <person name="Blom J."/>
            <person name="Mitchell K.K."/>
        </authorList>
    </citation>
    <scope>NUCLEOTIDE SEQUENCE [LARGE SCALE GENOMIC DNA]</scope>
    <source>
        <strain evidence="1 2">SQ9-PEA</strain>
    </source>
</reference>
<dbReference type="Pfam" id="PF05521">
    <property type="entry name" value="Phage_HCP"/>
    <property type="match status" value="1"/>
</dbReference>
<sequence>MKIAPLRERLTFQIRQLVQDEIGNESSTWSPLFDRWCSCRPLAMTESDGSVTKLIHNKVQFTLRYEKKVLDLCSLTTQITFRGQTYSVESINGDSSPRNLIYIVATKEETNDQDRTG</sequence>
<dbReference type="InterPro" id="IPR038666">
    <property type="entry name" value="SSP1_head-tail_sf"/>
</dbReference>
<keyword evidence="2" id="KW-1185">Reference proteome</keyword>
<dbReference type="RefSeq" id="WP_259136650.1">
    <property type="nucleotide sequence ID" value="NZ_JANUXX010000001.1"/>
</dbReference>
<gene>
    <name evidence="1" type="ORF">NXS10_00870</name>
</gene>
<accession>A0ABT2F4Z8</accession>